<name>A0A2G8KFC7_STIJA</name>
<dbReference type="PANTHER" id="PTHR37984:SF5">
    <property type="entry name" value="PROTEIN NYNRIN-LIKE"/>
    <property type="match status" value="1"/>
</dbReference>
<dbReference type="GO" id="GO:0003676">
    <property type="term" value="F:nucleic acid binding"/>
    <property type="evidence" value="ECO:0007669"/>
    <property type="project" value="InterPro"/>
</dbReference>
<comment type="caution">
    <text evidence="3">The sequence shown here is derived from an EMBL/GenBank/DDBJ whole genome shotgun (WGS) entry which is preliminary data.</text>
</comment>
<feature type="domain" description="Reverse transcriptase" evidence="1">
    <location>
        <begin position="241"/>
        <end position="371"/>
    </location>
</feature>
<dbReference type="Pfam" id="PF00665">
    <property type="entry name" value="rve"/>
    <property type="match status" value="1"/>
</dbReference>
<dbReference type="EMBL" id="MRZV01000627">
    <property type="protein sequence ID" value="PIK46696.1"/>
    <property type="molecule type" value="Genomic_DNA"/>
</dbReference>
<evidence type="ECO:0008006" key="5">
    <source>
        <dbReference type="Google" id="ProtNLM"/>
    </source>
</evidence>
<dbReference type="InterPro" id="IPR000477">
    <property type="entry name" value="RT_dom"/>
</dbReference>
<accession>A0A2G8KFC7</accession>
<protein>
    <recommendedName>
        <fullName evidence="5">Integrase catalytic domain-containing protein</fullName>
    </recommendedName>
</protein>
<keyword evidence="4" id="KW-1185">Reference proteome</keyword>
<dbReference type="SUPFAM" id="SSF56672">
    <property type="entry name" value="DNA/RNA polymerases"/>
    <property type="match status" value="1"/>
</dbReference>
<dbReference type="PROSITE" id="PS50994">
    <property type="entry name" value="INTEGRASE"/>
    <property type="match status" value="1"/>
</dbReference>
<reference evidence="3 4" key="1">
    <citation type="journal article" date="2017" name="PLoS Biol.">
        <title>The sea cucumber genome provides insights into morphological evolution and visceral regeneration.</title>
        <authorList>
            <person name="Zhang X."/>
            <person name="Sun L."/>
            <person name="Yuan J."/>
            <person name="Sun Y."/>
            <person name="Gao Y."/>
            <person name="Zhang L."/>
            <person name="Li S."/>
            <person name="Dai H."/>
            <person name="Hamel J.F."/>
            <person name="Liu C."/>
            <person name="Yu Y."/>
            <person name="Liu S."/>
            <person name="Lin W."/>
            <person name="Guo K."/>
            <person name="Jin S."/>
            <person name="Xu P."/>
            <person name="Storey K.B."/>
            <person name="Huan P."/>
            <person name="Zhang T."/>
            <person name="Zhou Y."/>
            <person name="Zhang J."/>
            <person name="Lin C."/>
            <person name="Li X."/>
            <person name="Xing L."/>
            <person name="Huo D."/>
            <person name="Sun M."/>
            <person name="Wang L."/>
            <person name="Mercier A."/>
            <person name="Li F."/>
            <person name="Yang H."/>
            <person name="Xiang J."/>
        </authorList>
    </citation>
    <scope>NUCLEOTIDE SEQUENCE [LARGE SCALE GENOMIC DNA]</scope>
    <source>
        <strain evidence="3">Shaxun</strain>
        <tissue evidence="3">Muscle</tissue>
    </source>
</reference>
<gene>
    <name evidence="3" type="ORF">BSL78_16434</name>
</gene>
<dbReference type="OrthoDB" id="7552215at2759"/>
<evidence type="ECO:0000259" key="2">
    <source>
        <dbReference type="PROSITE" id="PS50994"/>
    </source>
</evidence>
<proteinExistence type="predicted"/>
<dbReference type="AlphaFoldDB" id="A0A2G8KFC7"/>
<dbReference type="Pfam" id="PF00078">
    <property type="entry name" value="RVT_1"/>
    <property type="match status" value="1"/>
</dbReference>
<dbReference type="Proteomes" id="UP000230750">
    <property type="component" value="Unassembled WGS sequence"/>
</dbReference>
<sequence length="371" mass="41948">MPETVSKGRISKVPLGRMPLIDTPFHRVAIDLVGPLAPVSDRGNRYVLTLVDYATRFPEAVALPSIETERVAEALLEIFTRVGFPKEILTDMGSQFTSDLMREISRVLQIKQLTTTPYHPICNGLVEKFNAGSVLEEQSGSCAIIEENNSETDKFIIVLPPSKSKECFRDVNVNSELCENKAKEVSLVLSEFRDVLTDTPGRTNLLEYTLPLVTDEVVRSRPYPIPLSTQKVIEEEIEYMLETDVIERSYSPYASPIVLVRKKDGSNRFCVDFRKLNKVALFDPEPIPSVEDLMAKVSKGKYFTKIDLSKGYWQIPVAVEERKKLAFVTHQGMYQFRVMPFGVVNASAVFTRMMRRLLMGCKTLLTTSTIY</sequence>
<dbReference type="Gene3D" id="3.10.10.10">
    <property type="entry name" value="HIV Type 1 Reverse Transcriptase, subunit A, domain 1"/>
    <property type="match status" value="1"/>
</dbReference>
<dbReference type="Gene3D" id="3.30.420.10">
    <property type="entry name" value="Ribonuclease H-like superfamily/Ribonuclease H"/>
    <property type="match status" value="1"/>
</dbReference>
<evidence type="ECO:0000313" key="3">
    <source>
        <dbReference type="EMBL" id="PIK46696.1"/>
    </source>
</evidence>
<dbReference type="Gene3D" id="3.30.70.270">
    <property type="match status" value="1"/>
</dbReference>
<dbReference type="InterPro" id="IPR050951">
    <property type="entry name" value="Retrovirus_Pol_polyprotein"/>
</dbReference>
<dbReference type="InterPro" id="IPR036397">
    <property type="entry name" value="RNaseH_sf"/>
</dbReference>
<dbReference type="SUPFAM" id="SSF53098">
    <property type="entry name" value="Ribonuclease H-like"/>
    <property type="match status" value="1"/>
</dbReference>
<evidence type="ECO:0000259" key="1">
    <source>
        <dbReference type="PROSITE" id="PS50878"/>
    </source>
</evidence>
<dbReference type="PANTHER" id="PTHR37984">
    <property type="entry name" value="PROTEIN CBG26694"/>
    <property type="match status" value="1"/>
</dbReference>
<dbReference type="GO" id="GO:0015074">
    <property type="term" value="P:DNA integration"/>
    <property type="evidence" value="ECO:0007669"/>
    <property type="project" value="InterPro"/>
</dbReference>
<dbReference type="CDD" id="cd01647">
    <property type="entry name" value="RT_LTR"/>
    <property type="match status" value="1"/>
</dbReference>
<dbReference type="InterPro" id="IPR012337">
    <property type="entry name" value="RNaseH-like_sf"/>
</dbReference>
<dbReference type="InterPro" id="IPR043502">
    <property type="entry name" value="DNA/RNA_pol_sf"/>
</dbReference>
<dbReference type="InterPro" id="IPR001584">
    <property type="entry name" value="Integrase_cat-core"/>
</dbReference>
<dbReference type="InterPro" id="IPR043128">
    <property type="entry name" value="Rev_trsase/Diguanyl_cyclase"/>
</dbReference>
<feature type="domain" description="Integrase catalytic" evidence="2">
    <location>
        <begin position="20"/>
        <end position="130"/>
    </location>
</feature>
<dbReference type="PROSITE" id="PS50878">
    <property type="entry name" value="RT_POL"/>
    <property type="match status" value="1"/>
</dbReference>
<evidence type="ECO:0000313" key="4">
    <source>
        <dbReference type="Proteomes" id="UP000230750"/>
    </source>
</evidence>
<organism evidence="3 4">
    <name type="scientific">Stichopus japonicus</name>
    <name type="common">Sea cucumber</name>
    <dbReference type="NCBI Taxonomy" id="307972"/>
    <lineage>
        <taxon>Eukaryota</taxon>
        <taxon>Metazoa</taxon>
        <taxon>Echinodermata</taxon>
        <taxon>Eleutherozoa</taxon>
        <taxon>Echinozoa</taxon>
        <taxon>Holothuroidea</taxon>
        <taxon>Aspidochirotacea</taxon>
        <taxon>Aspidochirotida</taxon>
        <taxon>Stichopodidae</taxon>
        <taxon>Apostichopus</taxon>
    </lineage>
</organism>